<comment type="caution">
    <text evidence="1">The sequence shown here is derived from an EMBL/GenBank/DDBJ whole genome shotgun (WGS) entry which is preliminary data.</text>
</comment>
<dbReference type="EMBL" id="CALSDN010000007">
    <property type="protein sequence ID" value="CAH6721989.1"/>
    <property type="molecule type" value="Genomic_DNA"/>
</dbReference>
<sequence length="227" mass="26162">MFGTIKASISPYKCGGIVRTSIRNNSVKSYFDLFPKTFPHGGPPNESFEIPARQFRKEFRTLQSENHPDILIGSSALSKKQGTSDFSSLLNIAYSTISNPYTRINHIIEIYHPQHLDISNDEVSKKLIEEYQSESPETSLEYKDLLMTVLDAHESLEFASNENELDSLSEENDERIEQTEKYIDELLSSSELDWHKIMLEAIRLKYWVNIRNAIKDWEPGKPVHLTH</sequence>
<reference evidence="1" key="1">
    <citation type="submission" date="2022-06" db="EMBL/GenBank/DDBJ databases">
        <authorList>
            <person name="Legras J.-L."/>
            <person name="Devillers H."/>
            <person name="Grondin C."/>
        </authorList>
    </citation>
    <scope>NUCLEOTIDE SEQUENCE</scope>
    <source>
        <strain evidence="1">CLIB 1444</strain>
    </source>
</reference>
<name>A0ACA9YAA3_9ASCO</name>
<protein>
    <submittedName>
        <fullName evidence="1">J-type co-chaperone Jac1p, mitochondrial</fullName>
    </submittedName>
</protein>
<keyword evidence="2" id="KW-1185">Reference proteome</keyword>
<proteinExistence type="predicted"/>
<evidence type="ECO:0000313" key="2">
    <source>
        <dbReference type="Proteomes" id="UP001152531"/>
    </source>
</evidence>
<accession>A0ACA9YAA3</accession>
<gene>
    <name evidence="1" type="ORF">CLIB1444_07S06986</name>
</gene>
<organism evidence="1 2">
    <name type="scientific">[Candida] jaroonii</name>
    <dbReference type="NCBI Taxonomy" id="467808"/>
    <lineage>
        <taxon>Eukaryota</taxon>
        <taxon>Fungi</taxon>
        <taxon>Dikarya</taxon>
        <taxon>Ascomycota</taxon>
        <taxon>Saccharomycotina</taxon>
        <taxon>Pichiomycetes</taxon>
        <taxon>Debaryomycetaceae</taxon>
        <taxon>Yamadazyma</taxon>
    </lineage>
</organism>
<evidence type="ECO:0000313" key="1">
    <source>
        <dbReference type="EMBL" id="CAH6721989.1"/>
    </source>
</evidence>
<dbReference type="Proteomes" id="UP001152531">
    <property type="component" value="Unassembled WGS sequence"/>
</dbReference>